<accession>A0A371RLT1</accession>
<comment type="caution">
    <text evidence="1">The sequence shown here is derived from an EMBL/GenBank/DDBJ whole genome shotgun (WGS) entry which is preliminary data.</text>
</comment>
<gene>
    <name evidence="1" type="ORF">DX908_08785</name>
</gene>
<dbReference type="OrthoDB" id="9806572at2"/>
<dbReference type="InterPro" id="IPR038696">
    <property type="entry name" value="IalB_sf"/>
</dbReference>
<dbReference type="AlphaFoldDB" id="A0A371RLT1"/>
<dbReference type="Gene3D" id="2.60.40.1880">
    <property type="entry name" value="Invasion associated locus B (IalB) protein"/>
    <property type="match status" value="1"/>
</dbReference>
<dbReference type="InterPro" id="IPR010642">
    <property type="entry name" value="Invasion_prot_B"/>
</dbReference>
<protein>
    <submittedName>
        <fullName evidence="1">Uncharacterized protein</fullName>
    </submittedName>
</protein>
<keyword evidence="2" id="KW-1185">Reference proteome</keyword>
<dbReference type="EMBL" id="QUQO01000001">
    <property type="protein sequence ID" value="RFB06407.1"/>
    <property type="molecule type" value="Genomic_DNA"/>
</dbReference>
<dbReference type="InParanoid" id="A0A371RLT1"/>
<reference evidence="1 2" key="1">
    <citation type="submission" date="2018-08" db="EMBL/GenBank/DDBJ databases">
        <title>Parvularcula sp. SM1705, isolated from surface water of the South Sea China.</title>
        <authorList>
            <person name="Sun L."/>
        </authorList>
    </citation>
    <scope>NUCLEOTIDE SEQUENCE [LARGE SCALE GENOMIC DNA]</scope>
    <source>
        <strain evidence="1 2">SM1705</strain>
    </source>
</reference>
<dbReference type="Proteomes" id="UP000264589">
    <property type="component" value="Unassembled WGS sequence"/>
</dbReference>
<dbReference type="Pfam" id="PF06776">
    <property type="entry name" value="IalB"/>
    <property type="match status" value="1"/>
</dbReference>
<evidence type="ECO:0000313" key="2">
    <source>
        <dbReference type="Proteomes" id="UP000264589"/>
    </source>
</evidence>
<sequence length="148" mass="16493">MMQEPEAVANYRDWTVYKAEVGGDTVCYAVTEPTDRDPAGVDHGEVYFAVSTWKSGKAAEQPSLMAGYDLRERPKPLVRIGSNRWDMFTAGDEAFIETDGDESRLVGAMKRGSDMRISAMSERGTNTEYSFSLYGITNALERAARECR</sequence>
<organism evidence="1 2">
    <name type="scientific">Parvularcula marina</name>
    <dbReference type="NCBI Taxonomy" id="2292771"/>
    <lineage>
        <taxon>Bacteria</taxon>
        <taxon>Pseudomonadati</taxon>
        <taxon>Pseudomonadota</taxon>
        <taxon>Alphaproteobacteria</taxon>
        <taxon>Parvularculales</taxon>
        <taxon>Parvularculaceae</taxon>
        <taxon>Parvularcula</taxon>
    </lineage>
</organism>
<proteinExistence type="predicted"/>
<evidence type="ECO:0000313" key="1">
    <source>
        <dbReference type="EMBL" id="RFB06407.1"/>
    </source>
</evidence>
<name>A0A371RLT1_9PROT</name>